<evidence type="ECO:0000256" key="2">
    <source>
        <dbReference type="ARBA" id="ARBA00004429"/>
    </source>
</evidence>
<dbReference type="Gene3D" id="1.10.3720.10">
    <property type="entry name" value="MetI-like"/>
    <property type="match status" value="1"/>
</dbReference>
<sequence>MDFATLRMYLSPLAEGTLWTLALFFCSAFLAVALGLVVCLCRLSRRPALSRAARVYIDIIRGTPLLLQLFYIYYGLPELGVVINGFVAGVLGLTLNFGAYLAELFRSGIQSVDAGQYEAARALGLRRTQRLQRIVLPQALRTIFPALGNYALVLVKETSLVAVISVYELMRAGEMLAGATFQALTVYTMVGVIYFALCSVLAYLFRRSEKRLTVPGYWSGAGDNHDISKA</sequence>
<feature type="transmembrane region" description="Helical" evidence="11">
    <location>
        <begin position="147"/>
        <end position="167"/>
    </location>
</feature>
<dbReference type="GO" id="GO:0043190">
    <property type="term" value="C:ATP-binding cassette (ABC) transporter complex"/>
    <property type="evidence" value="ECO:0007669"/>
    <property type="project" value="InterPro"/>
</dbReference>
<feature type="transmembrane region" description="Helical" evidence="11">
    <location>
        <begin position="55"/>
        <end position="74"/>
    </location>
</feature>
<comment type="subcellular location">
    <subcellularLocation>
        <location evidence="2">Cell inner membrane</location>
        <topology evidence="2">Multi-pass membrane protein</topology>
    </subcellularLocation>
    <subcellularLocation>
        <location evidence="11">Cell membrane</location>
        <topology evidence="11">Multi-pass membrane protein</topology>
    </subcellularLocation>
</comment>
<dbReference type="Pfam" id="PF00528">
    <property type="entry name" value="BPD_transp_1"/>
    <property type="match status" value="1"/>
</dbReference>
<evidence type="ECO:0000256" key="11">
    <source>
        <dbReference type="RuleBase" id="RU363032"/>
    </source>
</evidence>
<feature type="transmembrane region" description="Helical" evidence="11">
    <location>
        <begin position="179"/>
        <end position="205"/>
    </location>
</feature>
<evidence type="ECO:0000256" key="10">
    <source>
        <dbReference type="ARBA" id="ARBA00023136"/>
    </source>
</evidence>
<dbReference type="GeneID" id="92897462"/>
<evidence type="ECO:0000256" key="6">
    <source>
        <dbReference type="ARBA" id="ARBA00022475"/>
    </source>
</evidence>
<dbReference type="GO" id="GO:0006865">
    <property type="term" value="P:amino acid transport"/>
    <property type="evidence" value="ECO:0007669"/>
    <property type="project" value="UniProtKB-KW"/>
</dbReference>
<dbReference type="AlphaFoldDB" id="A0A120LI33"/>
<feature type="transmembrane region" description="Helical" evidence="11">
    <location>
        <begin position="80"/>
        <end position="102"/>
    </location>
</feature>
<dbReference type="PANTHER" id="PTHR30614">
    <property type="entry name" value="MEMBRANE COMPONENT OF AMINO ACID ABC TRANSPORTER"/>
    <property type="match status" value="1"/>
</dbReference>
<organism evidence="13 14">
    <name type="scientific">Alcaligenes xylosoxydans xylosoxydans</name>
    <name type="common">Achromobacter xylosoxidans</name>
    <dbReference type="NCBI Taxonomy" id="85698"/>
    <lineage>
        <taxon>Bacteria</taxon>
        <taxon>Pseudomonadati</taxon>
        <taxon>Pseudomonadota</taxon>
        <taxon>Betaproteobacteria</taxon>
        <taxon>Burkholderiales</taxon>
        <taxon>Alcaligenaceae</taxon>
        <taxon>Achromobacter</taxon>
    </lineage>
</organism>
<evidence type="ECO:0000256" key="9">
    <source>
        <dbReference type="ARBA" id="ARBA00022989"/>
    </source>
</evidence>
<dbReference type="PANTHER" id="PTHR30614:SF20">
    <property type="entry name" value="GLUTAMINE TRANSPORT SYSTEM PERMEASE PROTEIN GLNP"/>
    <property type="match status" value="1"/>
</dbReference>
<evidence type="ECO:0000313" key="14">
    <source>
        <dbReference type="Proteomes" id="UP000060602"/>
    </source>
</evidence>
<dbReference type="InterPro" id="IPR043429">
    <property type="entry name" value="ArtM/GltK/GlnP/TcyL/YhdX-like"/>
</dbReference>
<evidence type="ECO:0000256" key="4">
    <source>
        <dbReference type="ARBA" id="ARBA00016506"/>
    </source>
</evidence>
<name>A0A120LI33_ALCXX</name>
<evidence type="ECO:0000256" key="7">
    <source>
        <dbReference type="ARBA" id="ARBA00022692"/>
    </source>
</evidence>
<evidence type="ECO:0000313" key="13">
    <source>
        <dbReference type="EMBL" id="AMG39141.1"/>
    </source>
</evidence>
<dbReference type="FunFam" id="1.10.3720.10:FF:000033">
    <property type="entry name" value="Polar amino acid ABC transporter permease"/>
    <property type="match status" value="1"/>
</dbReference>
<evidence type="ECO:0000256" key="1">
    <source>
        <dbReference type="ARBA" id="ARBA00003159"/>
    </source>
</evidence>
<evidence type="ECO:0000256" key="5">
    <source>
        <dbReference type="ARBA" id="ARBA00022448"/>
    </source>
</evidence>
<keyword evidence="5 11" id="KW-0813">Transport</keyword>
<dbReference type="Proteomes" id="UP000060602">
    <property type="component" value="Chromosome"/>
</dbReference>
<dbReference type="RefSeq" id="WP_006390795.1">
    <property type="nucleotide sequence ID" value="NZ_CP014060.2"/>
</dbReference>
<dbReference type="CDD" id="cd06261">
    <property type="entry name" value="TM_PBP2"/>
    <property type="match status" value="1"/>
</dbReference>
<comment type="similarity">
    <text evidence="3">Belongs to the binding-protein-dependent transport system permease family. HisMQ subfamily.</text>
</comment>
<protein>
    <recommendedName>
        <fullName evidence="4">Putative glutamine transport system permease protein GlnP</fullName>
    </recommendedName>
</protein>
<accession>A0A120LI33</accession>
<evidence type="ECO:0000256" key="3">
    <source>
        <dbReference type="ARBA" id="ARBA00010072"/>
    </source>
</evidence>
<dbReference type="InterPro" id="IPR010065">
    <property type="entry name" value="AA_ABC_transptr_permease_3TM"/>
</dbReference>
<dbReference type="PROSITE" id="PS50928">
    <property type="entry name" value="ABC_TM1"/>
    <property type="match status" value="1"/>
</dbReference>
<dbReference type="GO" id="GO:0022857">
    <property type="term" value="F:transmembrane transporter activity"/>
    <property type="evidence" value="ECO:0007669"/>
    <property type="project" value="InterPro"/>
</dbReference>
<reference evidence="14" key="1">
    <citation type="submission" date="2015-12" db="EMBL/GenBank/DDBJ databases">
        <title>FDA dAtabase for Regulatory Grade micrObial Sequences (FDA-ARGOS): Supporting development and validation of Infectious Disease Dx tests.</title>
        <authorList>
            <person name="Case J."/>
            <person name="Tallon L."/>
            <person name="Sadzewicz L."/>
            <person name="Sengamalay N."/>
            <person name="Ott S."/>
            <person name="Godinez A."/>
            <person name="Nagaraj S."/>
            <person name="Nadendla S."/>
            <person name="Sichtig H."/>
        </authorList>
    </citation>
    <scope>NUCLEOTIDE SEQUENCE [LARGE SCALE GENOMIC DNA]</scope>
    <source>
        <strain evidence="14">FDAARGOS_147</strain>
    </source>
</reference>
<dbReference type="InterPro" id="IPR035906">
    <property type="entry name" value="MetI-like_sf"/>
</dbReference>
<gene>
    <name evidence="13" type="ORF">AL504_25860</name>
</gene>
<keyword evidence="6" id="KW-1003">Cell membrane</keyword>
<dbReference type="NCBIfam" id="TIGR01726">
    <property type="entry name" value="HEQRo_perm_3TM"/>
    <property type="match status" value="1"/>
</dbReference>
<feature type="domain" description="ABC transmembrane type-1" evidence="12">
    <location>
        <begin position="17"/>
        <end position="205"/>
    </location>
</feature>
<keyword evidence="9 11" id="KW-1133">Transmembrane helix</keyword>
<evidence type="ECO:0000259" key="12">
    <source>
        <dbReference type="PROSITE" id="PS50928"/>
    </source>
</evidence>
<keyword evidence="8" id="KW-0029">Amino-acid transport</keyword>
<keyword evidence="10 11" id="KW-0472">Membrane</keyword>
<comment type="function">
    <text evidence="1">Part of the binding-protein-dependent transport system for glutamine; probably responsible for the translocation of the substrate across the membrane.</text>
</comment>
<dbReference type="EMBL" id="CP014060">
    <property type="protein sequence ID" value="AMG39141.1"/>
    <property type="molecule type" value="Genomic_DNA"/>
</dbReference>
<feature type="transmembrane region" description="Helical" evidence="11">
    <location>
        <begin position="20"/>
        <end position="43"/>
    </location>
</feature>
<dbReference type="SUPFAM" id="SSF161098">
    <property type="entry name" value="MetI-like"/>
    <property type="match status" value="1"/>
</dbReference>
<proteinExistence type="inferred from homology"/>
<evidence type="ECO:0000256" key="8">
    <source>
        <dbReference type="ARBA" id="ARBA00022970"/>
    </source>
</evidence>
<keyword evidence="7 11" id="KW-0812">Transmembrane</keyword>
<dbReference type="InterPro" id="IPR000515">
    <property type="entry name" value="MetI-like"/>
</dbReference>